<name>A0A9Q0FQU2_9ROSI</name>
<comment type="caution">
    <text evidence="1">The sequence shown here is derived from an EMBL/GenBank/DDBJ whole genome shotgun (WGS) entry which is preliminary data.</text>
</comment>
<dbReference type="AlphaFoldDB" id="A0A9Q0FQU2"/>
<evidence type="ECO:0000313" key="2">
    <source>
        <dbReference type="Proteomes" id="UP001141552"/>
    </source>
</evidence>
<evidence type="ECO:0000313" key="1">
    <source>
        <dbReference type="EMBL" id="KAJ4836058.1"/>
    </source>
</evidence>
<organism evidence="1 2">
    <name type="scientific">Turnera subulata</name>
    <dbReference type="NCBI Taxonomy" id="218843"/>
    <lineage>
        <taxon>Eukaryota</taxon>
        <taxon>Viridiplantae</taxon>
        <taxon>Streptophyta</taxon>
        <taxon>Embryophyta</taxon>
        <taxon>Tracheophyta</taxon>
        <taxon>Spermatophyta</taxon>
        <taxon>Magnoliopsida</taxon>
        <taxon>eudicotyledons</taxon>
        <taxon>Gunneridae</taxon>
        <taxon>Pentapetalae</taxon>
        <taxon>rosids</taxon>
        <taxon>fabids</taxon>
        <taxon>Malpighiales</taxon>
        <taxon>Passifloraceae</taxon>
        <taxon>Turnera</taxon>
    </lineage>
</organism>
<dbReference type="EMBL" id="JAKUCV010004237">
    <property type="protein sequence ID" value="KAJ4836058.1"/>
    <property type="molecule type" value="Genomic_DNA"/>
</dbReference>
<proteinExistence type="predicted"/>
<reference evidence="1" key="1">
    <citation type="submission" date="2022-02" db="EMBL/GenBank/DDBJ databases">
        <authorList>
            <person name="Henning P.M."/>
            <person name="McCubbin A.G."/>
            <person name="Shore J.S."/>
        </authorList>
    </citation>
    <scope>NUCLEOTIDE SEQUENCE</scope>
    <source>
        <strain evidence="1">F60SS</strain>
        <tissue evidence="1">Leaves</tissue>
    </source>
</reference>
<accession>A0A9Q0FQU2</accession>
<sequence>MGGICSTCQSSESTRCVAATGKLIHEDGQLEEFSNPVRVSHILGTHPTCFICNADDMGFDDHVFAIDDDEQLRPGELYFALPLTWLNNPLTPQQMADLAVKASLALKKFRARRGMICSWCGARAQIEVLVGEAIKSRKQAVGGGGDDGGCSEEFLVKRRGGGGGGNYGRKFPKLSAILEE</sequence>
<dbReference type="OrthoDB" id="850865at2759"/>
<reference evidence="1" key="2">
    <citation type="journal article" date="2023" name="Plants (Basel)">
        <title>Annotation of the Turnera subulata (Passifloraceae) Draft Genome Reveals the S-Locus Evolved after the Divergence of Turneroideae from Passifloroideae in a Stepwise Manner.</title>
        <authorList>
            <person name="Henning P.M."/>
            <person name="Roalson E.H."/>
            <person name="Mir W."/>
            <person name="McCubbin A.G."/>
            <person name="Shore J.S."/>
        </authorList>
    </citation>
    <scope>NUCLEOTIDE SEQUENCE</scope>
    <source>
        <strain evidence="1">F60SS</strain>
    </source>
</reference>
<protein>
    <submittedName>
        <fullName evidence="1">Uncharacterized protein</fullName>
    </submittedName>
</protein>
<dbReference type="Pfam" id="PF14009">
    <property type="entry name" value="PADRE"/>
    <property type="match status" value="1"/>
</dbReference>
<gene>
    <name evidence="1" type="ORF">Tsubulata_008959</name>
</gene>
<dbReference type="Proteomes" id="UP001141552">
    <property type="component" value="Unassembled WGS sequence"/>
</dbReference>
<keyword evidence="2" id="KW-1185">Reference proteome</keyword>
<dbReference type="InterPro" id="IPR025322">
    <property type="entry name" value="PADRE_dom"/>
</dbReference>
<dbReference type="PANTHER" id="PTHR33052">
    <property type="entry name" value="DUF4228 DOMAIN PROTEIN-RELATED"/>
    <property type="match status" value="1"/>
</dbReference>